<dbReference type="InterPro" id="IPR013785">
    <property type="entry name" value="Aldolase_TIM"/>
</dbReference>
<dbReference type="PANTHER" id="PTHR43273:SF3">
    <property type="entry name" value="ANAEROBIC SULFATASE-MATURATING ENZYME HOMOLOG ASLB-RELATED"/>
    <property type="match status" value="1"/>
</dbReference>
<protein>
    <submittedName>
        <fullName evidence="3">Radical SAM protein</fullName>
    </submittedName>
</protein>
<feature type="region of interest" description="Disordered" evidence="2">
    <location>
        <begin position="1"/>
        <end position="37"/>
    </location>
</feature>
<dbReference type="Proteomes" id="UP001595868">
    <property type="component" value="Unassembled WGS sequence"/>
</dbReference>
<evidence type="ECO:0000256" key="1">
    <source>
        <dbReference type="ARBA" id="ARBA00001966"/>
    </source>
</evidence>
<keyword evidence="4" id="KW-1185">Reference proteome</keyword>
<dbReference type="PANTHER" id="PTHR43273">
    <property type="entry name" value="ANAEROBIC SULFATASE-MATURATING ENZYME HOMOLOG ASLB-RELATED"/>
    <property type="match status" value="1"/>
</dbReference>
<accession>A0ABV8KZD0</accession>
<comment type="cofactor">
    <cofactor evidence="1">
        <name>[4Fe-4S] cluster</name>
        <dbReference type="ChEBI" id="CHEBI:49883"/>
    </cofactor>
</comment>
<dbReference type="InterPro" id="IPR058240">
    <property type="entry name" value="rSAM_sf"/>
</dbReference>
<dbReference type="SUPFAM" id="SSF102114">
    <property type="entry name" value="Radical SAM enzymes"/>
    <property type="match status" value="1"/>
</dbReference>
<evidence type="ECO:0000256" key="2">
    <source>
        <dbReference type="SAM" id="MobiDB-lite"/>
    </source>
</evidence>
<name>A0ABV8KZD0_9ACTN</name>
<dbReference type="InterPro" id="IPR023867">
    <property type="entry name" value="Sulphatase_maturase_rSAM"/>
</dbReference>
<organism evidence="3 4">
    <name type="scientific">Micromonospora zhanjiangensis</name>
    <dbReference type="NCBI Taxonomy" id="1522057"/>
    <lineage>
        <taxon>Bacteria</taxon>
        <taxon>Bacillati</taxon>
        <taxon>Actinomycetota</taxon>
        <taxon>Actinomycetes</taxon>
        <taxon>Micromonosporales</taxon>
        <taxon>Micromonosporaceae</taxon>
        <taxon>Micromonospora</taxon>
    </lineage>
</organism>
<evidence type="ECO:0000313" key="3">
    <source>
        <dbReference type="EMBL" id="MFC4110876.1"/>
    </source>
</evidence>
<dbReference type="InterPro" id="IPR023885">
    <property type="entry name" value="4Fe4S-binding_SPASM_dom"/>
</dbReference>
<reference evidence="4" key="1">
    <citation type="journal article" date="2019" name="Int. J. Syst. Evol. Microbiol.">
        <title>The Global Catalogue of Microorganisms (GCM) 10K type strain sequencing project: providing services to taxonomists for standard genome sequencing and annotation.</title>
        <authorList>
            <consortium name="The Broad Institute Genomics Platform"/>
            <consortium name="The Broad Institute Genome Sequencing Center for Infectious Disease"/>
            <person name="Wu L."/>
            <person name="Ma J."/>
        </authorList>
    </citation>
    <scope>NUCLEOTIDE SEQUENCE [LARGE SCALE GENOMIC DNA]</scope>
    <source>
        <strain evidence="4">2902at01</strain>
    </source>
</reference>
<dbReference type="EMBL" id="JBHSBN010000075">
    <property type="protein sequence ID" value="MFC4110876.1"/>
    <property type="molecule type" value="Genomic_DNA"/>
</dbReference>
<evidence type="ECO:0000313" key="4">
    <source>
        <dbReference type="Proteomes" id="UP001595868"/>
    </source>
</evidence>
<comment type="caution">
    <text evidence="3">The sequence shown here is derived from an EMBL/GenBank/DDBJ whole genome shotgun (WGS) entry which is preliminary data.</text>
</comment>
<dbReference type="Gene3D" id="3.20.20.70">
    <property type="entry name" value="Aldolase class I"/>
    <property type="match status" value="1"/>
</dbReference>
<dbReference type="NCBIfam" id="TIGR04085">
    <property type="entry name" value="rSAM_more_4Fe4S"/>
    <property type="match status" value="1"/>
</dbReference>
<dbReference type="RefSeq" id="WP_377553703.1">
    <property type="nucleotide sequence ID" value="NZ_JBHSBN010000075.1"/>
</dbReference>
<proteinExistence type="predicted"/>
<sequence>GDHAHRRDRRPLTAPPNQINRRPPINHPGSKHPTPAMNDRGYCFQGHDMHAGKDGYDVIMSRELVDDAFRVIDSSNRAGAISRKIGITQEDGTTESSTAKHGQSARRIGLFGGEPLSESTREVVDYIVQQARRRGAAMWAITNGVQLDAFADLLGPDGLAELQITLDGMPDLHDRRRVGPRFRRTFHRIVDNIDLALAAGVQTRIRINVDRSNVEHVAMLSDLFAEKGWSQHPLFHANAAVVSGETTRQPLISRAHLVELTSTLRAAQASCVTSYEGYATAVLDQALSHGYPFRRATNCSAETGLLMFAPRGELYGCWDEIGLADRQIGQYRGGVLSLNEQSARAWLSRFPGAIEQCSRCPYALIHNGGCANHAFNENGTMFAAACEGFQAFFPRTLAEAYDDIERQLLGDGAPTRKQSRRLPVVQIRNGEASVPTSRSSR</sequence>
<feature type="non-terminal residue" evidence="3">
    <location>
        <position position="1"/>
    </location>
</feature>
<gene>
    <name evidence="3" type="ORF">ACFOX0_33835</name>
</gene>